<keyword evidence="3" id="KW-1185">Reference proteome</keyword>
<evidence type="ECO:0000313" key="3">
    <source>
        <dbReference type="Proteomes" id="UP000027222"/>
    </source>
</evidence>
<dbReference type="EMBL" id="KL142385">
    <property type="protein sequence ID" value="KDR73754.1"/>
    <property type="molecule type" value="Genomic_DNA"/>
</dbReference>
<protein>
    <submittedName>
        <fullName evidence="2">Uncharacterized protein</fullName>
    </submittedName>
</protein>
<sequence length="83" mass="9432">MSLTISLSLPNVAYVCRSLDIKSLDVRRSFLFLAVIHNAYCAHYLALFCLWCISASNAPYRLFGDSALGNNLQELDFDSRRNR</sequence>
<gene>
    <name evidence="2" type="ORF">GALMADRAFT_142200</name>
</gene>
<feature type="transmembrane region" description="Helical" evidence="1">
    <location>
        <begin position="30"/>
        <end position="53"/>
    </location>
</feature>
<dbReference type="Proteomes" id="UP000027222">
    <property type="component" value="Unassembled WGS sequence"/>
</dbReference>
<accession>A0A067T1C7</accession>
<organism evidence="2 3">
    <name type="scientific">Galerina marginata (strain CBS 339.88)</name>
    <dbReference type="NCBI Taxonomy" id="685588"/>
    <lineage>
        <taxon>Eukaryota</taxon>
        <taxon>Fungi</taxon>
        <taxon>Dikarya</taxon>
        <taxon>Basidiomycota</taxon>
        <taxon>Agaricomycotina</taxon>
        <taxon>Agaricomycetes</taxon>
        <taxon>Agaricomycetidae</taxon>
        <taxon>Agaricales</taxon>
        <taxon>Agaricineae</taxon>
        <taxon>Strophariaceae</taxon>
        <taxon>Galerina</taxon>
    </lineage>
</organism>
<keyword evidence="1" id="KW-0472">Membrane</keyword>
<name>A0A067T1C7_GALM3</name>
<dbReference type="AlphaFoldDB" id="A0A067T1C7"/>
<dbReference type="HOGENOM" id="CLU_2542720_0_0_1"/>
<keyword evidence="1" id="KW-1133">Transmembrane helix</keyword>
<evidence type="ECO:0000256" key="1">
    <source>
        <dbReference type="SAM" id="Phobius"/>
    </source>
</evidence>
<proteinExistence type="predicted"/>
<reference evidence="3" key="1">
    <citation type="journal article" date="2014" name="Proc. Natl. Acad. Sci. U.S.A.">
        <title>Extensive sampling of basidiomycete genomes demonstrates inadequacy of the white-rot/brown-rot paradigm for wood decay fungi.</title>
        <authorList>
            <person name="Riley R."/>
            <person name="Salamov A.A."/>
            <person name="Brown D.W."/>
            <person name="Nagy L.G."/>
            <person name="Floudas D."/>
            <person name="Held B.W."/>
            <person name="Levasseur A."/>
            <person name="Lombard V."/>
            <person name="Morin E."/>
            <person name="Otillar R."/>
            <person name="Lindquist E.A."/>
            <person name="Sun H."/>
            <person name="LaButti K.M."/>
            <person name="Schmutz J."/>
            <person name="Jabbour D."/>
            <person name="Luo H."/>
            <person name="Baker S.E."/>
            <person name="Pisabarro A.G."/>
            <person name="Walton J.D."/>
            <person name="Blanchette R.A."/>
            <person name="Henrissat B."/>
            <person name="Martin F."/>
            <person name="Cullen D."/>
            <person name="Hibbett D.S."/>
            <person name="Grigoriev I.V."/>
        </authorList>
    </citation>
    <scope>NUCLEOTIDE SEQUENCE [LARGE SCALE GENOMIC DNA]</scope>
    <source>
        <strain evidence="3">CBS 339.88</strain>
    </source>
</reference>
<keyword evidence="1" id="KW-0812">Transmembrane</keyword>
<evidence type="ECO:0000313" key="2">
    <source>
        <dbReference type="EMBL" id="KDR73754.1"/>
    </source>
</evidence>